<evidence type="ECO:0000313" key="9">
    <source>
        <dbReference type="EMBL" id="SDF92604.1"/>
    </source>
</evidence>
<protein>
    <recommendedName>
        <fullName evidence="7">TRAP transporter large permease protein</fullName>
    </recommendedName>
</protein>
<dbReference type="Pfam" id="PF06808">
    <property type="entry name" value="DctM"/>
    <property type="match status" value="1"/>
</dbReference>
<evidence type="ECO:0000256" key="3">
    <source>
        <dbReference type="ARBA" id="ARBA00022519"/>
    </source>
</evidence>
<dbReference type="GO" id="GO:0005886">
    <property type="term" value="C:plasma membrane"/>
    <property type="evidence" value="ECO:0007669"/>
    <property type="project" value="UniProtKB-SubCell"/>
</dbReference>
<keyword evidence="2" id="KW-1003">Cell membrane</keyword>
<keyword evidence="3 7" id="KW-0997">Cell inner membrane</keyword>
<dbReference type="InterPro" id="IPR010656">
    <property type="entry name" value="DctM"/>
</dbReference>
<proteinExistence type="inferred from homology"/>
<keyword evidence="10" id="KW-1185">Reference proteome</keyword>
<feature type="domain" description="TRAP C4-dicarboxylate transport system permease DctM subunit" evidence="8">
    <location>
        <begin position="9"/>
        <end position="421"/>
    </location>
</feature>
<name>A0A1G7Q267_9GAMM</name>
<keyword evidence="4 7" id="KW-0812">Transmembrane</keyword>
<keyword evidence="7" id="KW-0813">Transport</keyword>
<feature type="transmembrane region" description="Helical" evidence="7">
    <location>
        <begin position="347"/>
        <end position="369"/>
    </location>
</feature>
<keyword evidence="5 7" id="KW-1133">Transmembrane helix</keyword>
<dbReference type="RefSeq" id="WP_092523645.1">
    <property type="nucleotide sequence ID" value="NZ_FNCI01000003.1"/>
</dbReference>
<feature type="transmembrane region" description="Helical" evidence="7">
    <location>
        <begin position="222"/>
        <end position="240"/>
    </location>
</feature>
<keyword evidence="6 7" id="KW-0472">Membrane</keyword>
<dbReference type="Proteomes" id="UP000198641">
    <property type="component" value="Unassembled WGS sequence"/>
</dbReference>
<dbReference type="PIRSF" id="PIRSF006066">
    <property type="entry name" value="HI0050"/>
    <property type="match status" value="1"/>
</dbReference>
<comment type="similarity">
    <text evidence="7">Belongs to the TRAP transporter large permease family.</text>
</comment>
<feature type="transmembrane region" description="Helical" evidence="7">
    <location>
        <begin position="138"/>
        <end position="164"/>
    </location>
</feature>
<comment type="subunit">
    <text evidence="7">The complex comprises the extracytoplasmic solute receptor protein and the two transmembrane proteins.</text>
</comment>
<gene>
    <name evidence="9" type="ORF">SAMN05216571_10326</name>
</gene>
<comment type="caution">
    <text evidence="7">Lacks conserved residue(s) required for the propagation of feature annotation.</text>
</comment>
<evidence type="ECO:0000256" key="6">
    <source>
        <dbReference type="ARBA" id="ARBA00023136"/>
    </source>
</evidence>
<feature type="transmembrane region" description="Helical" evidence="7">
    <location>
        <begin position="375"/>
        <end position="395"/>
    </location>
</feature>
<feature type="transmembrane region" description="Helical" evidence="7">
    <location>
        <begin position="170"/>
        <end position="194"/>
    </location>
</feature>
<reference evidence="9 10" key="1">
    <citation type="submission" date="2016-10" db="EMBL/GenBank/DDBJ databases">
        <authorList>
            <person name="de Groot N.N."/>
        </authorList>
    </citation>
    <scope>NUCLEOTIDE SEQUENCE [LARGE SCALE GENOMIC DNA]</scope>
    <source>
        <strain evidence="9 10">BH539</strain>
    </source>
</reference>
<feature type="transmembrane region" description="Helical" evidence="7">
    <location>
        <begin position="283"/>
        <end position="302"/>
    </location>
</feature>
<dbReference type="STRING" id="284577.SAMN05216571_10326"/>
<comment type="function">
    <text evidence="7">Part of the tripartite ATP-independent periplasmic (TRAP) transport system.</text>
</comment>
<feature type="transmembrane region" description="Helical" evidence="7">
    <location>
        <begin position="402"/>
        <end position="422"/>
    </location>
</feature>
<dbReference type="AlphaFoldDB" id="A0A1G7Q267"/>
<organism evidence="9 10">
    <name type="scientific">Onishia taeanensis</name>
    <dbReference type="NCBI Taxonomy" id="284577"/>
    <lineage>
        <taxon>Bacteria</taxon>
        <taxon>Pseudomonadati</taxon>
        <taxon>Pseudomonadota</taxon>
        <taxon>Gammaproteobacteria</taxon>
        <taxon>Oceanospirillales</taxon>
        <taxon>Halomonadaceae</taxon>
        <taxon>Onishia</taxon>
    </lineage>
</organism>
<dbReference type="PANTHER" id="PTHR33362:SF5">
    <property type="entry name" value="C4-DICARBOXYLATE TRAP TRANSPORTER LARGE PERMEASE PROTEIN DCTM"/>
    <property type="match status" value="1"/>
</dbReference>
<sequence length="432" mass="46213">MLVMMTVLLVALLLLLGSGVWVAFSLMGLAWIAISQFSSIPTGDVMASDIWSASYSWELTALPMFIWMGEILFRSRLAEDMFSGLSPWLQRIPGRLLHTNVVGCGLFAAVSGSSAATCATMGKMSIPELTKRGYDERLVLGTLAGSATLGLLIPPSIILIVYAVATDQSIARLFMAGVLPGVMLITLFAGYLMLWSWRYPDKVPPAEARMSFMDKLRASRRLIPLFALIVGVIGSIYAGIASPTEAAAVGVVLSLLLAKLQGAMSRRIFMEALLGAVKTSTMIAFILAGASFLTAAMGFTGLPSDLAAWIGTLGLSPLMLLAVLTVFFILLGCFLDGISVVVLTTSIMLPMVEAAGIDLIWFGIFLVIVVEMSQITPPVGFNLFVLQGMTGRNILHIARAALPFFGLMLLGVILITLFPQIVTYLPEAMGNS</sequence>
<dbReference type="NCBIfam" id="TIGR00786">
    <property type="entry name" value="dctM"/>
    <property type="match status" value="1"/>
</dbReference>
<accession>A0A1G7Q267</accession>
<evidence type="ECO:0000259" key="8">
    <source>
        <dbReference type="Pfam" id="PF06808"/>
    </source>
</evidence>
<dbReference type="InterPro" id="IPR004681">
    <property type="entry name" value="TRAP_DctM"/>
</dbReference>
<dbReference type="PANTHER" id="PTHR33362">
    <property type="entry name" value="SIALIC ACID TRAP TRANSPORTER PERMEASE PROTEIN SIAT-RELATED"/>
    <property type="match status" value="1"/>
</dbReference>
<evidence type="ECO:0000256" key="4">
    <source>
        <dbReference type="ARBA" id="ARBA00022692"/>
    </source>
</evidence>
<feature type="transmembrane region" description="Helical" evidence="7">
    <location>
        <begin position="246"/>
        <end position="262"/>
    </location>
</feature>
<evidence type="ECO:0000256" key="5">
    <source>
        <dbReference type="ARBA" id="ARBA00022989"/>
    </source>
</evidence>
<evidence type="ECO:0000313" key="10">
    <source>
        <dbReference type="Proteomes" id="UP000198641"/>
    </source>
</evidence>
<evidence type="ECO:0000256" key="7">
    <source>
        <dbReference type="RuleBase" id="RU369079"/>
    </source>
</evidence>
<dbReference type="GO" id="GO:0022857">
    <property type="term" value="F:transmembrane transporter activity"/>
    <property type="evidence" value="ECO:0007669"/>
    <property type="project" value="UniProtKB-UniRule"/>
</dbReference>
<dbReference type="EMBL" id="FNCI01000003">
    <property type="protein sequence ID" value="SDF92604.1"/>
    <property type="molecule type" value="Genomic_DNA"/>
</dbReference>
<feature type="transmembrane region" description="Helical" evidence="7">
    <location>
        <begin position="51"/>
        <end position="73"/>
    </location>
</feature>
<comment type="subcellular location">
    <subcellularLocation>
        <location evidence="1 7">Cell inner membrane</location>
        <topology evidence="1 7">Multi-pass membrane protein</topology>
    </subcellularLocation>
</comment>
<dbReference type="OrthoDB" id="9796052at2"/>
<evidence type="ECO:0000256" key="1">
    <source>
        <dbReference type="ARBA" id="ARBA00004429"/>
    </source>
</evidence>
<evidence type="ECO:0000256" key="2">
    <source>
        <dbReference type="ARBA" id="ARBA00022475"/>
    </source>
</evidence>
<feature type="transmembrane region" description="Helical" evidence="7">
    <location>
        <begin position="308"/>
        <end position="335"/>
    </location>
</feature>